<name>A0A1G1L317_9BACT</name>
<accession>A0A1G1L317</accession>
<evidence type="ECO:0000313" key="1">
    <source>
        <dbReference type="EMBL" id="OGW99570.1"/>
    </source>
</evidence>
<comment type="caution">
    <text evidence="1">The sequence shown here is derived from an EMBL/GenBank/DDBJ whole genome shotgun (WGS) entry which is preliminary data.</text>
</comment>
<reference evidence="1 2" key="1">
    <citation type="journal article" date="2016" name="Nat. Commun.">
        <title>Thousands of microbial genomes shed light on interconnected biogeochemical processes in an aquifer system.</title>
        <authorList>
            <person name="Anantharaman K."/>
            <person name="Brown C.T."/>
            <person name="Hug L.A."/>
            <person name="Sharon I."/>
            <person name="Castelle C.J."/>
            <person name="Probst A.J."/>
            <person name="Thomas B.C."/>
            <person name="Singh A."/>
            <person name="Wilkins M.J."/>
            <person name="Karaoz U."/>
            <person name="Brodie E.L."/>
            <person name="Williams K.H."/>
            <person name="Hubbard S.S."/>
            <person name="Banfield J.F."/>
        </authorList>
    </citation>
    <scope>NUCLEOTIDE SEQUENCE [LARGE SCALE GENOMIC DNA]</scope>
</reference>
<evidence type="ECO:0000313" key="2">
    <source>
        <dbReference type="Proteomes" id="UP000178187"/>
    </source>
</evidence>
<proteinExistence type="predicted"/>
<protein>
    <submittedName>
        <fullName evidence="1">Uncharacterized protein</fullName>
    </submittedName>
</protein>
<gene>
    <name evidence="1" type="ORF">A3G33_05725</name>
</gene>
<organism evidence="1 2">
    <name type="scientific">Candidatus Danuiimicrobium aquiferis</name>
    <dbReference type="NCBI Taxonomy" id="1801832"/>
    <lineage>
        <taxon>Bacteria</taxon>
        <taxon>Pseudomonadati</taxon>
        <taxon>Candidatus Omnitrophota</taxon>
        <taxon>Candidatus Danuiimicrobium</taxon>
    </lineage>
</organism>
<dbReference type="EMBL" id="MHFR01000003">
    <property type="protein sequence ID" value="OGW99570.1"/>
    <property type="molecule type" value="Genomic_DNA"/>
</dbReference>
<dbReference type="AlphaFoldDB" id="A0A1G1L317"/>
<sequence length="112" mass="12798">MGIEQFPEIETFQKLPRKVIVKGGSSGFDTAGRPELRGIVINNAGYSIRNTKVFLVVFDHQEIPLLNRSTIPEPSQLPQGGIGSFTFTLDDHNQEITNYYLYTNWEYEDSDW</sequence>
<dbReference type="Proteomes" id="UP000178187">
    <property type="component" value="Unassembled WGS sequence"/>
</dbReference>